<evidence type="ECO:0000256" key="3">
    <source>
        <dbReference type="ARBA" id="ARBA00005708"/>
    </source>
</evidence>
<evidence type="ECO:0000313" key="8">
    <source>
        <dbReference type="EMBL" id="BCJ65973.1"/>
    </source>
</evidence>
<dbReference type="InterPro" id="IPR006156">
    <property type="entry name" value="Dihydroneopterin_aldolase"/>
</dbReference>
<keyword evidence="9" id="KW-1185">Reference proteome</keyword>
<dbReference type="NCBIfam" id="TIGR00526">
    <property type="entry name" value="folB_dom"/>
    <property type="match status" value="1"/>
</dbReference>
<dbReference type="GO" id="GO:0046656">
    <property type="term" value="P:folic acid biosynthetic process"/>
    <property type="evidence" value="ECO:0007669"/>
    <property type="project" value="UniProtKB-UniRule"/>
</dbReference>
<comment type="catalytic activity">
    <reaction evidence="1 6">
        <text>7,8-dihydroneopterin = 6-hydroxymethyl-7,8-dihydropterin + glycolaldehyde</text>
        <dbReference type="Rhea" id="RHEA:10540"/>
        <dbReference type="ChEBI" id="CHEBI:17001"/>
        <dbReference type="ChEBI" id="CHEBI:17071"/>
        <dbReference type="ChEBI" id="CHEBI:44841"/>
        <dbReference type="EC" id="4.1.2.25"/>
    </reaction>
</comment>
<protein>
    <recommendedName>
        <fullName evidence="6">7,8-dihydroneopterin aldolase</fullName>
        <ecNumber evidence="6">4.1.2.25</ecNumber>
    </recommendedName>
</protein>
<reference evidence="8" key="1">
    <citation type="submission" date="2020-08" db="EMBL/GenBank/DDBJ databases">
        <title>Whole genome shotgun sequence of Polymorphospora rubra NBRC 101157.</title>
        <authorList>
            <person name="Komaki H."/>
            <person name="Tamura T."/>
        </authorList>
    </citation>
    <scope>NUCLEOTIDE SEQUENCE</scope>
    <source>
        <strain evidence="8">NBRC 101157</strain>
    </source>
</reference>
<dbReference type="UniPathway" id="UPA00077">
    <property type="reaction ID" value="UER00154"/>
</dbReference>
<dbReference type="GO" id="GO:0005737">
    <property type="term" value="C:cytoplasm"/>
    <property type="evidence" value="ECO:0007669"/>
    <property type="project" value="TreeGrafter"/>
</dbReference>
<dbReference type="PANTHER" id="PTHR42844">
    <property type="entry name" value="DIHYDRONEOPTERIN ALDOLASE 1-RELATED"/>
    <property type="match status" value="1"/>
</dbReference>
<comment type="function">
    <text evidence="6">Catalyzes the conversion of 7,8-dihydroneopterin to 6-hydroxymethyl-7,8-dihydropterin.</text>
</comment>
<dbReference type="PANTHER" id="PTHR42844:SF1">
    <property type="entry name" value="DIHYDRONEOPTERIN ALDOLASE 1-RELATED"/>
    <property type="match status" value="1"/>
</dbReference>
<dbReference type="GO" id="GO:0046654">
    <property type="term" value="P:tetrahydrofolate biosynthetic process"/>
    <property type="evidence" value="ECO:0007669"/>
    <property type="project" value="UniProtKB-UniRule"/>
</dbReference>
<evidence type="ECO:0000256" key="4">
    <source>
        <dbReference type="ARBA" id="ARBA00022909"/>
    </source>
</evidence>
<evidence type="ECO:0000256" key="1">
    <source>
        <dbReference type="ARBA" id="ARBA00001353"/>
    </source>
</evidence>
<dbReference type="AlphaFoldDB" id="A0A810N2K2"/>
<accession>A0A810N2K2</accession>
<comment type="similarity">
    <text evidence="3 6">Belongs to the DHNA family.</text>
</comment>
<dbReference type="NCBIfam" id="TIGR00525">
    <property type="entry name" value="folB"/>
    <property type="match status" value="1"/>
</dbReference>
<evidence type="ECO:0000256" key="2">
    <source>
        <dbReference type="ARBA" id="ARBA00005013"/>
    </source>
</evidence>
<dbReference type="GO" id="GO:0004150">
    <property type="term" value="F:dihydroneopterin aldolase activity"/>
    <property type="evidence" value="ECO:0007669"/>
    <property type="project" value="UniProtKB-UniRule"/>
</dbReference>
<organism evidence="8 9">
    <name type="scientific">Polymorphospora rubra</name>
    <dbReference type="NCBI Taxonomy" id="338584"/>
    <lineage>
        <taxon>Bacteria</taxon>
        <taxon>Bacillati</taxon>
        <taxon>Actinomycetota</taxon>
        <taxon>Actinomycetes</taxon>
        <taxon>Micromonosporales</taxon>
        <taxon>Micromonosporaceae</taxon>
        <taxon>Polymorphospora</taxon>
    </lineage>
</organism>
<dbReference type="InterPro" id="IPR006157">
    <property type="entry name" value="FolB_dom"/>
</dbReference>
<keyword evidence="4 6" id="KW-0289">Folate biosynthesis</keyword>
<dbReference type="Pfam" id="PF02152">
    <property type="entry name" value="FolB"/>
    <property type="match status" value="1"/>
</dbReference>
<keyword evidence="5 6" id="KW-0456">Lyase</keyword>
<dbReference type="Proteomes" id="UP000680866">
    <property type="component" value="Chromosome"/>
</dbReference>
<dbReference type="SUPFAM" id="SSF55620">
    <property type="entry name" value="Tetrahydrobiopterin biosynthesis enzymes-like"/>
    <property type="match status" value="1"/>
</dbReference>
<comment type="pathway">
    <text evidence="2 6">Cofactor biosynthesis; tetrahydrofolate biosynthesis; 2-amino-4-hydroxy-6-hydroxymethyl-7,8-dihydropteridine diphosphate from 7,8-dihydroneopterin triphosphate: step 3/4.</text>
</comment>
<sequence>MTDRISLTGLRAHGRHGVFDFEREQGQDFVVDVVLDVDLRPAAASDDVGDTVHYGELAERLVAVVTGEPVNLIETLAERLVAVCLSDVRVSSATVTVHKPQAPIPHDFADVAVTLTRTRQAVA</sequence>
<evidence type="ECO:0000313" key="9">
    <source>
        <dbReference type="Proteomes" id="UP000680866"/>
    </source>
</evidence>
<dbReference type="SMART" id="SM00905">
    <property type="entry name" value="FolB"/>
    <property type="match status" value="1"/>
</dbReference>
<dbReference type="EMBL" id="AP023359">
    <property type="protein sequence ID" value="BCJ65973.1"/>
    <property type="molecule type" value="Genomic_DNA"/>
</dbReference>
<dbReference type="FunFam" id="3.30.1130.10:FF:000003">
    <property type="entry name" value="7,8-dihydroneopterin aldolase"/>
    <property type="match status" value="1"/>
</dbReference>
<dbReference type="RefSeq" id="WP_212825769.1">
    <property type="nucleotide sequence ID" value="NZ_AP023359.1"/>
</dbReference>
<proteinExistence type="inferred from homology"/>
<dbReference type="Gene3D" id="3.30.1130.10">
    <property type="match status" value="1"/>
</dbReference>
<evidence type="ECO:0000256" key="5">
    <source>
        <dbReference type="ARBA" id="ARBA00023239"/>
    </source>
</evidence>
<gene>
    <name evidence="8" type="primary">folB</name>
    <name evidence="8" type="ORF">Prubr_29940</name>
</gene>
<evidence type="ECO:0000259" key="7">
    <source>
        <dbReference type="SMART" id="SM00905"/>
    </source>
</evidence>
<evidence type="ECO:0000256" key="6">
    <source>
        <dbReference type="RuleBase" id="RU362079"/>
    </source>
</evidence>
<dbReference type="EC" id="4.1.2.25" evidence="6"/>
<dbReference type="CDD" id="cd00534">
    <property type="entry name" value="DHNA_DHNTPE"/>
    <property type="match status" value="1"/>
</dbReference>
<feature type="domain" description="Dihydroneopterin aldolase/epimerase" evidence="7">
    <location>
        <begin position="5"/>
        <end position="117"/>
    </location>
</feature>
<dbReference type="InterPro" id="IPR043133">
    <property type="entry name" value="GTP-CH-I_C/QueF"/>
</dbReference>
<dbReference type="KEGG" id="pry:Prubr_29940"/>
<name>A0A810N2K2_9ACTN</name>